<evidence type="ECO:0000256" key="6">
    <source>
        <dbReference type="PROSITE-ProRule" id="PRU10137"/>
    </source>
</evidence>
<dbReference type="CDD" id="cd00569">
    <property type="entry name" value="HTH_Hin_like"/>
    <property type="match status" value="1"/>
</dbReference>
<dbReference type="Gene3D" id="3.40.50.1390">
    <property type="entry name" value="Resolvase, N-terminal catalytic domain"/>
    <property type="match status" value="1"/>
</dbReference>
<sequence>MMAEIGYVRVSTVGQNTARQLDGLELDELFEEKASATTRHRPKLEECLRYVRKGDTLHVHSIDRLARNLGDLLHVLELLLKKQVTVEFHKEHLRFDTGESPFQTLQLQIIGAVAQFEREIIRERQREGIAKAQASGKHCGRRPKLSAKQKEELKRRCADGEKKAALAEEYGVSRQTVYRILTEEGREEG</sequence>
<keyword evidence="2" id="KW-0229">DNA integration</keyword>
<dbReference type="PROSITE" id="PS00397">
    <property type="entry name" value="RECOMBINASES_1"/>
    <property type="match status" value="1"/>
</dbReference>
<proteinExistence type="inferred from homology"/>
<dbReference type="Pfam" id="PF02796">
    <property type="entry name" value="HTH_7"/>
    <property type="match status" value="1"/>
</dbReference>
<dbReference type="SUPFAM" id="SSF46689">
    <property type="entry name" value="Homeodomain-like"/>
    <property type="match status" value="1"/>
</dbReference>
<comment type="similarity">
    <text evidence="1">Belongs to the site-specific recombinase resolvase family.</text>
</comment>
<dbReference type="RefSeq" id="WP_200803678.1">
    <property type="nucleotide sequence ID" value="NZ_FUYA01000012.1"/>
</dbReference>
<dbReference type="PANTHER" id="PTHR30461:SF26">
    <property type="entry name" value="RESOLVASE HOMOLOG YNEB"/>
    <property type="match status" value="1"/>
</dbReference>
<protein>
    <submittedName>
        <fullName evidence="9">Site-specific DNA recombinase</fullName>
    </submittedName>
</protein>
<keyword evidence="4" id="KW-0233">DNA recombination</keyword>
<dbReference type="GO" id="GO:0003677">
    <property type="term" value="F:DNA binding"/>
    <property type="evidence" value="ECO:0007669"/>
    <property type="project" value="UniProtKB-KW"/>
</dbReference>
<reference evidence="9 10" key="1">
    <citation type="submission" date="2017-02" db="EMBL/GenBank/DDBJ databases">
        <authorList>
            <person name="Peterson S.W."/>
        </authorList>
    </citation>
    <scope>NUCLEOTIDE SEQUENCE [LARGE SCALE GENOMIC DNA]</scope>
    <source>
        <strain evidence="9 10">DSM 18034</strain>
    </source>
</reference>
<dbReference type="CDD" id="cd03768">
    <property type="entry name" value="SR_ResInv"/>
    <property type="match status" value="1"/>
</dbReference>
<evidence type="ECO:0000256" key="2">
    <source>
        <dbReference type="ARBA" id="ARBA00022908"/>
    </source>
</evidence>
<evidence type="ECO:0000313" key="9">
    <source>
        <dbReference type="EMBL" id="SKA82563.1"/>
    </source>
</evidence>
<evidence type="ECO:0000256" key="7">
    <source>
        <dbReference type="SAM" id="MobiDB-lite"/>
    </source>
</evidence>
<evidence type="ECO:0000313" key="10">
    <source>
        <dbReference type="Proteomes" id="UP000189733"/>
    </source>
</evidence>
<evidence type="ECO:0000256" key="5">
    <source>
        <dbReference type="PIRSR" id="PIRSR606118-50"/>
    </source>
</evidence>
<dbReference type="GO" id="GO:0015074">
    <property type="term" value="P:DNA integration"/>
    <property type="evidence" value="ECO:0007669"/>
    <property type="project" value="UniProtKB-KW"/>
</dbReference>
<name>A0A1T4WYU9_9BACT</name>
<feature type="region of interest" description="Disordered" evidence="7">
    <location>
        <begin position="132"/>
        <end position="151"/>
    </location>
</feature>
<gene>
    <name evidence="9" type="ORF">SAMN02745702_02815</name>
</gene>
<dbReference type="EMBL" id="FUYA01000012">
    <property type="protein sequence ID" value="SKA82563.1"/>
    <property type="molecule type" value="Genomic_DNA"/>
</dbReference>
<dbReference type="InterPro" id="IPR009057">
    <property type="entry name" value="Homeodomain-like_sf"/>
</dbReference>
<dbReference type="AlphaFoldDB" id="A0A1T4WYU9"/>
<dbReference type="PROSITE" id="PS51736">
    <property type="entry name" value="RECOMBINASES_3"/>
    <property type="match status" value="1"/>
</dbReference>
<feature type="compositionally biased region" description="Basic residues" evidence="7">
    <location>
        <begin position="138"/>
        <end position="147"/>
    </location>
</feature>
<feature type="domain" description="Resolvase/invertase-type recombinase catalytic" evidence="8">
    <location>
        <begin position="3"/>
        <end position="136"/>
    </location>
</feature>
<keyword evidence="3" id="KW-0238">DNA-binding</keyword>
<dbReference type="PANTHER" id="PTHR30461">
    <property type="entry name" value="DNA-INVERTASE FROM LAMBDOID PROPHAGE"/>
    <property type="match status" value="1"/>
</dbReference>
<evidence type="ECO:0000256" key="1">
    <source>
        <dbReference type="ARBA" id="ARBA00009913"/>
    </source>
</evidence>
<dbReference type="Gene3D" id="1.10.10.60">
    <property type="entry name" value="Homeodomain-like"/>
    <property type="match status" value="1"/>
</dbReference>
<dbReference type="Proteomes" id="UP000189733">
    <property type="component" value="Unassembled WGS sequence"/>
</dbReference>
<dbReference type="SUPFAM" id="SSF53041">
    <property type="entry name" value="Resolvase-like"/>
    <property type="match status" value="1"/>
</dbReference>
<dbReference type="InterPro" id="IPR006118">
    <property type="entry name" value="Recombinase_CS"/>
</dbReference>
<evidence type="ECO:0000256" key="3">
    <source>
        <dbReference type="ARBA" id="ARBA00023125"/>
    </source>
</evidence>
<accession>A0A1T4WYU9</accession>
<keyword evidence="10" id="KW-1185">Reference proteome</keyword>
<dbReference type="InterPro" id="IPR006120">
    <property type="entry name" value="Resolvase_HTH_dom"/>
</dbReference>
<evidence type="ECO:0000256" key="4">
    <source>
        <dbReference type="ARBA" id="ARBA00023172"/>
    </source>
</evidence>
<dbReference type="STRING" id="1121442.SAMN02745702_02815"/>
<organism evidence="9 10">
    <name type="scientific">Desulfobaculum bizertense DSM 18034</name>
    <dbReference type="NCBI Taxonomy" id="1121442"/>
    <lineage>
        <taxon>Bacteria</taxon>
        <taxon>Pseudomonadati</taxon>
        <taxon>Thermodesulfobacteriota</taxon>
        <taxon>Desulfovibrionia</taxon>
        <taxon>Desulfovibrionales</taxon>
        <taxon>Desulfovibrionaceae</taxon>
        <taxon>Desulfobaculum</taxon>
    </lineage>
</organism>
<dbReference type="InterPro" id="IPR036162">
    <property type="entry name" value="Resolvase-like_N_sf"/>
</dbReference>
<dbReference type="Pfam" id="PF00239">
    <property type="entry name" value="Resolvase"/>
    <property type="match status" value="1"/>
</dbReference>
<dbReference type="SMART" id="SM00857">
    <property type="entry name" value="Resolvase"/>
    <property type="match status" value="1"/>
</dbReference>
<feature type="active site" description="O-(5'-phospho-DNA)-serine intermediate" evidence="5 6">
    <location>
        <position position="11"/>
    </location>
</feature>
<evidence type="ECO:0000259" key="8">
    <source>
        <dbReference type="PROSITE" id="PS51736"/>
    </source>
</evidence>
<dbReference type="GO" id="GO:0000150">
    <property type="term" value="F:DNA strand exchange activity"/>
    <property type="evidence" value="ECO:0007669"/>
    <property type="project" value="InterPro"/>
</dbReference>
<dbReference type="InterPro" id="IPR050639">
    <property type="entry name" value="SSR_resolvase"/>
</dbReference>
<dbReference type="InterPro" id="IPR006119">
    <property type="entry name" value="Resolv_N"/>
</dbReference>